<comment type="caution">
    <text evidence="1">The sequence shown here is derived from an EMBL/GenBank/DDBJ whole genome shotgun (WGS) entry which is preliminary data.</text>
</comment>
<accession>A0A7J8E8R1</accession>
<dbReference type="AlphaFoldDB" id="A0A7J8E8R1"/>
<sequence length="144" mass="16021">MNMTTIFWAPKDSRWLLKTQDGLRIANDTHLLAPASGISNHLFCLETCTSPDGFPPGSCSDTEKFDLRKLYQNLKYFQCPLSRPEGFKEEPNAVPVLKAHQLPRRQKCHMPSKNCLSGPSHGRFSKTQPTGNGGPVTCFTVATQ</sequence>
<evidence type="ECO:0000313" key="1">
    <source>
        <dbReference type="EMBL" id="KAF6431730.1"/>
    </source>
</evidence>
<proteinExistence type="predicted"/>
<protein>
    <submittedName>
        <fullName evidence="1">Uncharacterized protein</fullName>
    </submittedName>
</protein>
<evidence type="ECO:0000313" key="2">
    <source>
        <dbReference type="Proteomes" id="UP000593571"/>
    </source>
</evidence>
<gene>
    <name evidence="1" type="ORF">HJG63_008210</name>
</gene>
<keyword evidence="2" id="KW-1185">Reference proteome</keyword>
<name>A0A7J8E8R1_ROUAE</name>
<dbReference type="Proteomes" id="UP000593571">
    <property type="component" value="Unassembled WGS sequence"/>
</dbReference>
<dbReference type="EMBL" id="JACASE010000010">
    <property type="protein sequence ID" value="KAF6431730.1"/>
    <property type="molecule type" value="Genomic_DNA"/>
</dbReference>
<organism evidence="1 2">
    <name type="scientific">Rousettus aegyptiacus</name>
    <name type="common">Egyptian fruit bat</name>
    <name type="synonym">Pteropus aegyptiacus</name>
    <dbReference type="NCBI Taxonomy" id="9407"/>
    <lineage>
        <taxon>Eukaryota</taxon>
        <taxon>Metazoa</taxon>
        <taxon>Chordata</taxon>
        <taxon>Craniata</taxon>
        <taxon>Vertebrata</taxon>
        <taxon>Euteleostomi</taxon>
        <taxon>Mammalia</taxon>
        <taxon>Eutheria</taxon>
        <taxon>Laurasiatheria</taxon>
        <taxon>Chiroptera</taxon>
        <taxon>Yinpterochiroptera</taxon>
        <taxon>Pteropodoidea</taxon>
        <taxon>Pteropodidae</taxon>
        <taxon>Rousettinae</taxon>
        <taxon>Rousettus</taxon>
    </lineage>
</organism>
<reference evidence="1 2" key="1">
    <citation type="journal article" date="2020" name="Nature">
        <title>Six reference-quality genomes reveal evolution of bat adaptations.</title>
        <authorList>
            <person name="Jebb D."/>
            <person name="Huang Z."/>
            <person name="Pippel M."/>
            <person name="Hughes G.M."/>
            <person name="Lavrichenko K."/>
            <person name="Devanna P."/>
            <person name="Winkler S."/>
            <person name="Jermiin L.S."/>
            <person name="Skirmuntt E.C."/>
            <person name="Katzourakis A."/>
            <person name="Burkitt-Gray L."/>
            <person name="Ray D.A."/>
            <person name="Sullivan K.A.M."/>
            <person name="Roscito J.G."/>
            <person name="Kirilenko B.M."/>
            <person name="Davalos L.M."/>
            <person name="Corthals A.P."/>
            <person name="Power M.L."/>
            <person name="Jones G."/>
            <person name="Ransome R.D."/>
            <person name="Dechmann D.K.N."/>
            <person name="Locatelli A.G."/>
            <person name="Puechmaille S.J."/>
            <person name="Fedrigo O."/>
            <person name="Jarvis E.D."/>
            <person name="Hiller M."/>
            <person name="Vernes S.C."/>
            <person name="Myers E.W."/>
            <person name="Teeling E.C."/>
        </authorList>
    </citation>
    <scope>NUCLEOTIDE SEQUENCE [LARGE SCALE GENOMIC DNA]</scope>
    <source>
        <strain evidence="1">MRouAeg1</strain>
        <tissue evidence="1">Muscle</tissue>
    </source>
</reference>